<keyword evidence="3" id="KW-0378">Hydrolase</keyword>
<dbReference type="GO" id="GO:0008234">
    <property type="term" value="F:cysteine-type peptidase activity"/>
    <property type="evidence" value="ECO:0007669"/>
    <property type="project" value="InterPro"/>
</dbReference>
<proteinExistence type="inferred from homology"/>
<dbReference type="OrthoDB" id="3253684at2759"/>
<feature type="domain" description="Ubiquitin-like protease family profile" evidence="4">
    <location>
        <begin position="553"/>
        <end position="723"/>
    </location>
</feature>
<accession>A0A0C3DXP3</accession>
<evidence type="ECO:0000313" key="5">
    <source>
        <dbReference type="EMBL" id="KIM60939.1"/>
    </source>
</evidence>
<reference evidence="6" key="2">
    <citation type="submission" date="2015-01" db="EMBL/GenBank/DDBJ databases">
        <title>Evolutionary Origins and Diversification of the Mycorrhizal Mutualists.</title>
        <authorList>
            <consortium name="DOE Joint Genome Institute"/>
            <consortium name="Mycorrhizal Genomics Consortium"/>
            <person name="Kohler A."/>
            <person name="Kuo A."/>
            <person name="Nagy L.G."/>
            <person name="Floudas D."/>
            <person name="Copeland A."/>
            <person name="Barry K.W."/>
            <person name="Cichocki N."/>
            <person name="Veneault-Fourrey C."/>
            <person name="LaButti K."/>
            <person name="Lindquist E.A."/>
            <person name="Lipzen A."/>
            <person name="Lundell T."/>
            <person name="Morin E."/>
            <person name="Murat C."/>
            <person name="Riley R."/>
            <person name="Ohm R."/>
            <person name="Sun H."/>
            <person name="Tunlid A."/>
            <person name="Henrissat B."/>
            <person name="Grigoriev I.V."/>
            <person name="Hibbett D.S."/>
            <person name="Martin F."/>
        </authorList>
    </citation>
    <scope>NUCLEOTIDE SEQUENCE [LARGE SCALE GENOMIC DNA]</scope>
    <source>
        <strain evidence="6">Foug A</strain>
    </source>
</reference>
<dbReference type="InterPro" id="IPR003653">
    <property type="entry name" value="Peptidase_C48_C"/>
</dbReference>
<dbReference type="GO" id="GO:0019783">
    <property type="term" value="F:ubiquitin-like protein peptidase activity"/>
    <property type="evidence" value="ECO:0007669"/>
    <property type="project" value="UniProtKB-ARBA"/>
</dbReference>
<dbReference type="PANTHER" id="PTHR33096">
    <property type="entry name" value="CXC2 DOMAIN-CONTAINING PROTEIN"/>
    <property type="match status" value="1"/>
</dbReference>
<dbReference type="Pfam" id="PF02902">
    <property type="entry name" value="Peptidase_C48"/>
    <property type="match status" value="1"/>
</dbReference>
<dbReference type="PANTHER" id="PTHR33096:SF1">
    <property type="entry name" value="CXC1-LIKE CYSTEINE CLUSTER ASSOCIATED WITH KDZ TRANSPOSASES DOMAIN-CONTAINING PROTEIN"/>
    <property type="match status" value="1"/>
</dbReference>
<comment type="similarity">
    <text evidence="1">Belongs to the peptidase C48 family.</text>
</comment>
<protein>
    <recommendedName>
        <fullName evidence="4">Ubiquitin-like protease family profile domain-containing protein</fullName>
    </recommendedName>
</protein>
<evidence type="ECO:0000256" key="1">
    <source>
        <dbReference type="ARBA" id="ARBA00005234"/>
    </source>
</evidence>
<dbReference type="InterPro" id="IPR040521">
    <property type="entry name" value="KDZ"/>
</dbReference>
<keyword evidence="6" id="KW-1185">Reference proteome</keyword>
<dbReference type="InParanoid" id="A0A0C3DXP3"/>
<name>A0A0C3DXP3_9AGAM</name>
<dbReference type="PROSITE" id="PS50600">
    <property type="entry name" value="ULP_PROTEASE"/>
    <property type="match status" value="1"/>
</dbReference>
<dbReference type="EMBL" id="KN822057">
    <property type="protein sequence ID" value="KIM60939.1"/>
    <property type="molecule type" value="Genomic_DNA"/>
</dbReference>
<dbReference type="Pfam" id="PF18758">
    <property type="entry name" value="KDZ"/>
    <property type="match status" value="1"/>
</dbReference>
<organism evidence="5 6">
    <name type="scientific">Scleroderma citrinum Foug A</name>
    <dbReference type="NCBI Taxonomy" id="1036808"/>
    <lineage>
        <taxon>Eukaryota</taxon>
        <taxon>Fungi</taxon>
        <taxon>Dikarya</taxon>
        <taxon>Basidiomycota</taxon>
        <taxon>Agaricomycotina</taxon>
        <taxon>Agaricomycetes</taxon>
        <taxon>Agaricomycetidae</taxon>
        <taxon>Boletales</taxon>
        <taxon>Sclerodermatineae</taxon>
        <taxon>Sclerodermataceae</taxon>
        <taxon>Scleroderma</taxon>
    </lineage>
</organism>
<dbReference type="Proteomes" id="UP000053989">
    <property type="component" value="Unassembled WGS sequence"/>
</dbReference>
<evidence type="ECO:0000256" key="3">
    <source>
        <dbReference type="ARBA" id="ARBA00022801"/>
    </source>
</evidence>
<evidence type="ECO:0000259" key="4">
    <source>
        <dbReference type="PROSITE" id="PS50600"/>
    </source>
</evidence>
<keyword evidence="2" id="KW-0645">Protease</keyword>
<evidence type="ECO:0000313" key="6">
    <source>
        <dbReference type="Proteomes" id="UP000053989"/>
    </source>
</evidence>
<dbReference type="Gene3D" id="3.40.395.10">
    <property type="entry name" value="Adenoviral Proteinase, Chain A"/>
    <property type="match status" value="1"/>
</dbReference>
<dbReference type="AlphaFoldDB" id="A0A0C3DXP3"/>
<dbReference type="InterPro" id="IPR038765">
    <property type="entry name" value="Papain-like_cys_pep_sf"/>
</dbReference>
<gene>
    <name evidence="5" type="ORF">SCLCIDRAFT_123216</name>
</gene>
<dbReference type="SUPFAM" id="SSF54001">
    <property type="entry name" value="Cysteine proteinases"/>
    <property type="match status" value="1"/>
</dbReference>
<reference evidence="5 6" key="1">
    <citation type="submission" date="2014-04" db="EMBL/GenBank/DDBJ databases">
        <authorList>
            <consortium name="DOE Joint Genome Institute"/>
            <person name="Kuo A."/>
            <person name="Kohler A."/>
            <person name="Nagy L.G."/>
            <person name="Floudas D."/>
            <person name="Copeland A."/>
            <person name="Barry K.W."/>
            <person name="Cichocki N."/>
            <person name="Veneault-Fourrey C."/>
            <person name="LaButti K."/>
            <person name="Lindquist E.A."/>
            <person name="Lipzen A."/>
            <person name="Lundell T."/>
            <person name="Morin E."/>
            <person name="Murat C."/>
            <person name="Sun H."/>
            <person name="Tunlid A."/>
            <person name="Henrissat B."/>
            <person name="Grigoriev I.V."/>
            <person name="Hibbett D.S."/>
            <person name="Martin F."/>
            <person name="Nordberg H.P."/>
            <person name="Cantor M.N."/>
            <person name="Hua S.X."/>
        </authorList>
    </citation>
    <scope>NUCLEOTIDE SEQUENCE [LARGE SCALE GENOMIC DNA]</scope>
    <source>
        <strain evidence="5 6">Foug A</strain>
    </source>
</reference>
<dbReference type="STRING" id="1036808.A0A0C3DXP3"/>
<dbReference type="HOGENOM" id="CLU_004552_0_0_1"/>
<evidence type="ECO:0000256" key="2">
    <source>
        <dbReference type="ARBA" id="ARBA00022670"/>
    </source>
</evidence>
<dbReference type="GO" id="GO:0006508">
    <property type="term" value="P:proteolysis"/>
    <property type="evidence" value="ECO:0007669"/>
    <property type="project" value="UniProtKB-KW"/>
</dbReference>
<sequence length="755" mass="85555">MHAYGHEWACQLVYNPCLSSGLGLSDGEGMERLWSRFIKLIGIERVLSRLHRIWLLDCHAATIGYEMRSELGDWLRRHLKKGVCEQGSAAQEVLDTCGISVAELQEQWSNQCTTQLSIRAHKYLFFLTIHFHFSLSDAPAKLKKELDAVLILQADLDGSNKVLQLARATIEKGNASPGVLDALASLECSHARLLTKAETLYSSLNVHDHFPELTNVSLDFVRTLLMAHNLKINIRKRAVGSFFEWDKLDRAVGGKDKPLGTKLHQQTQRAIAKRQPALMAAIHKYNKYCEQLSQLHDSSWAVPLPAPLPTTLVDLRCDLTLMQDVWITPSVGEIPRWLEDVSVHNGIRVLLKHQRCHEEQCRLGIEADNMCRWFGLELTVIQVALRQPENCNYRFILRQHLEDILELQERWPTALSSSSCYVNQAEAAIRVADTIAGGSHPPLHWLTPVIINDYTKNADNKDMWGLSDDLQDSDPMEPSLDPEQVTLSDLLEDDNQDELEPELEAQTSCSITLNWELPDEMNVDCGINMAKNAHVPATMTTVIRASVDGLPRQTFLPSDTNILASPQACLNDTCINSCVALLYSTFLPTATPCAILSMHDLPRVCYNANDDTLWCNLSWTQYWDKPIWILPVHHSLPVGHWVLCTIRFPSRQILLFDSLSEQKPWQNEIKHIMQLICRLTSIATQRLGTSRRDRGDWTAHPLEPRQSNAHDCGVWVLVQIAAVLRGYDVTGIEEDDIPHFRHFLRTLIHRLTEPA</sequence>